<comment type="caution">
    <text evidence="2">The sequence shown here is derived from an EMBL/GenBank/DDBJ whole genome shotgun (WGS) entry which is preliminary data.</text>
</comment>
<dbReference type="RefSeq" id="WP_189439828.1">
    <property type="nucleotide sequence ID" value="NZ_BMXT01000001.1"/>
</dbReference>
<keyword evidence="3" id="KW-1185">Reference proteome</keyword>
<accession>A0ABQ2ZK34</accession>
<dbReference type="Proteomes" id="UP000621898">
    <property type="component" value="Unassembled WGS sequence"/>
</dbReference>
<proteinExistence type="predicted"/>
<evidence type="ECO:0000256" key="1">
    <source>
        <dbReference type="SAM" id="MobiDB-lite"/>
    </source>
</evidence>
<dbReference type="EMBL" id="BMXT01000001">
    <property type="protein sequence ID" value="GGY18248.1"/>
    <property type="molecule type" value="Genomic_DNA"/>
</dbReference>
<reference evidence="3" key="1">
    <citation type="journal article" date="2019" name="Int. J. Syst. Evol. Microbiol.">
        <title>The Global Catalogue of Microorganisms (GCM) 10K type strain sequencing project: providing services to taxonomists for standard genome sequencing and annotation.</title>
        <authorList>
            <consortium name="The Broad Institute Genomics Platform"/>
            <consortium name="The Broad Institute Genome Sequencing Center for Infectious Disease"/>
            <person name="Wu L."/>
            <person name="Ma J."/>
        </authorList>
    </citation>
    <scope>NUCLEOTIDE SEQUENCE [LARGE SCALE GENOMIC DNA]</scope>
    <source>
        <strain evidence="3">KCTC 22232</strain>
    </source>
</reference>
<organism evidence="2 3">
    <name type="scientific">Rhodanobacter panaciterrae</name>
    <dbReference type="NCBI Taxonomy" id="490572"/>
    <lineage>
        <taxon>Bacteria</taxon>
        <taxon>Pseudomonadati</taxon>
        <taxon>Pseudomonadota</taxon>
        <taxon>Gammaproteobacteria</taxon>
        <taxon>Lysobacterales</taxon>
        <taxon>Rhodanobacteraceae</taxon>
        <taxon>Rhodanobacter</taxon>
    </lineage>
</organism>
<sequence length="98" mass="10493">MLDVIDFMERMGGDAQLSQASPSELTLALADTGISTELQSAMLARDAQQVEMLLGTKAVCMLVAPPGPPGFGPHHAPFPVAPPPPLPEEEWEQYQGEH</sequence>
<evidence type="ECO:0000313" key="3">
    <source>
        <dbReference type="Proteomes" id="UP000621898"/>
    </source>
</evidence>
<feature type="region of interest" description="Disordered" evidence="1">
    <location>
        <begin position="68"/>
        <end position="98"/>
    </location>
</feature>
<evidence type="ECO:0000313" key="2">
    <source>
        <dbReference type="EMBL" id="GGY18248.1"/>
    </source>
</evidence>
<protein>
    <submittedName>
        <fullName evidence="2">Uncharacterized protein</fullName>
    </submittedName>
</protein>
<name>A0ABQ2ZK34_9GAMM</name>
<gene>
    <name evidence="2" type="ORF">GCM10008098_07720</name>
</gene>